<dbReference type="RefSeq" id="WP_122823385.1">
    <property type="nucleotide sequence ID" value="NZ_CP033325.1"/>
</dbReference>
<dbReference type="Proteomes" id="UP001595955">
    <property type="component" value="Unassembled WGS sequence"/>
</dbReference>
<gene>
    <name evidence="5" type="ORF">ACFO3F_12130</name>
</gene>
<evidence type="ECO:0000256" key="4">
    <source>
        <dbReference type="ARBA" id="ARBA00023136"/>
    </source>
</evidence>
<name>A0ABV9DCY3_9MICO</name>
<keyword evidence="6" id="KW-1185">Reference proteome</keyword>
<evidence type="ECO:0000256" key="2">
    <source>
        <dbReference type="ARBA" id="ARBA00022692"/>
    </source>
</evidence>
<proteinExistence type="predicted"/>
<dbReference type="EMBL" id="JBHSGF010000008">
    <property type="protein sequence ID" value="MFC4555998.1"/>
    <property type="molecule type" value="Genomic_DNA"/>
</dbReference>
<organism evidence="5 6">
    <name type="scientific">Georgenia faecalis</name>
    <dbReference type="NCBI Taxonomy" id="2483799"/>
    <lineage>
        <taxon>Bacteria</taxon>
        <taxon>Bacillati</taxon>
        <taxon>Actinomycetota</taxon>
        <taxon>Actinomycetes</taxon>
        <taxon>Micrococcales</taxon>
        <taxon>Bogoriellaceae</taxon>
        <taxon>Georgenia</taxon>
    </lineage>
</organism>
<evidence type="ECO:0000313" key="6">
    <source>
        <dbReference type="Proteomes" id="UP001595955"/>
    </source>
</evidence>
<dbReference type="Pfam" id="PF07681">
    <property type="entry name" value="DoxX"/>
    <property type="match status" value="1"/>
</dbReference>
<reference evidence="6" key="1">
    <citation type="journal article" date="2019" name="Int. J. Syst. Evol. Microbiol.">
        <title>The Global Catalogue of Microorganisms (GCM) 10K type strain sequencing project: providing services to taxonomists for standard genome sequencing and annotation.</title>
        <authorList>
            <consortium name="The Broad Institute Genomics Platform"/>
            <consortium name="The Broad Institute Genome Sequencing Center for Infectious Disease"/>
            <person name="Wu L."/>
            <person name="Ma J."/>
        </authorList>
    </citation>
    <scope>NUCLEOTIDE SEQUENCE [LARGE SCALE GENOMIC DNA]</scope>
    <source>
        <strain evidence="6">JCM 3369</strain>
    </source>
</reference>
<evidence type="ECO:0000313" key="5">
    <source>
        <dbReference type="EMBL" id="MFC4555998.1"/>
    </source>
</evidence>
<evidence type="ECO:0000256" key="3">
    <source>
        <dbReference type="ARBA" id="ARBA00022989"/>
    </source>
</evidence>
<keyword evidence="2" id="KW-0812">Transmembrane</keyword>
<comment type="subcellular location">
    <subcellularLocation>
        <location evidence="1">Membrane</location>
        <topology evidence="1">Multi-pass membrane protein</topology>
    </subcellularLocation>
</comment>
<dbReference type="InterPro" id="IPR032808">
    <property type="entry name" value="DoxX"/>
</dbReference>
<evidence type="ECO:0000256" key="1">
    <source>
        <dbReference type="ARBA" id="ARBA00004141"/>
    </source>
</evidence>
<comment type="caution">
    <text evidence="5">The sequence shown here is derived from an EMBL/GenBank/DDBJ whole genome shotgun (WGS) entry which is preliminary data.</text>
</comment>
<keyword evidence="4" id="KW-0472">Membrane</keyword>
<keyword evidence="3" id="KW-1133">Transmembrane helix</keyword>
<protein>
    <submittedName>
        <fullName evidence="5">DoxX family protein</fullName>
    </submittedName>
</protein>
<sequence>MSLTHRLARPLLASIFIADGLDALRRPDSHVERFRKAEPLLEKVGLGGMAADPRLLVRATGAVTTVSAIMLATSRKPRTAALTLAAITVPLTLVNNPVWSAHDRGRKRELRRGLLRGASATGGLLLAALDRDGKPSLGWRLTNNREHRAAMRELKGSLTS</sequence>
<accession>A0ABV9DCY3</accession>